<accession>D4H839</accession>
<dbReference type="GO" id="GO:0046872">
    <property type="term" value="F:metal ion binding"/>
    <property type="evidence" value="ECO:0007669"/>
    <property type="project" value="InterPro"/>
</dbReference>
<dbReference type="Pfam" id="PF01676">
    <property type="entry name" value="Metalloenzyme"/>
    <property type="match status" value="1"/>
</dbReference>
<keyword evidence="9" id="KW-1185">Reference proteome</keyword>
<dbReference type="AlphaFoldDB" id="D4H839"/>
<dbReference type="InterPro" id="IPR004456">
    <property type="entry name" value="Pglycerate_mutase_ApgM"/>
</dbReference>
<keyword evidence="8" id="KW-0418">Kinase</keyword>
<dbReference type="HOGENOM" id="CLU_034906_2_0_0"/>
<dbReference type="Gene3D" id="3.40.720.10">
    <property type="entry name" value="Alkaline Phosphatase, subunit A"/>
    <property type="match status" value="2"/>
</dbReference>
<protein>
    <submittedName>
        <fullName evidence="8">Proposed homoserine kinase</fullName>
    </submittedName>
</protein>
<organism evidence="8 9">
    <name type="scientific">Denitrovibrio acetiphilus (strain DSM 12809 / NBRC 114555 / N2460)</name>
    <dbReference type="NCBI Taxonomy" id="522772"/>
    <lineage>
        <taxon>Bacteria</taxon>
        <taxon>Pseudomonadati</taxon>
        <taxon>Deferribacterota</taxon>
        <taxon>Deferribacteres</taxon>
        <taxon>Deferribacterales</taxon>
        <taxon>Geovibrionaceae</taxon>
        <taxon>Denitrovibrio</taxon>
    </lineage>
</organism>
<comment type="similarity">
    <text evidence="4">Belongs to the BPG-independent phosphoglycerate mutase family. A-PGAM subfamily.</text>
</comment>
<dbReference type="PANTHER" id="PTHR31209">
    <property type="entry name" value="COFACTOR-INDEPENDENT PHOSPHOGLYCERATE MUTASE"/>
    <property type="match status" value="1"/>
</dbReference>
<evidence type="ECO:0000256" key="5">
    <source>
        <dbReference type="ARBA" id="ARBA00023152"/>
    </source>
</evidence>
<dbReference type="NCBIfam" id="TIGR02535">
    <property type="entry name" value="hyp_Hser_kinase"/>
    <property type="match status" value="1"/>
</dbReference>
<evidence type="ECO:0000256" key="6">
    <source>
        <dbReference type="ARBA" id="ARBA00023235"/>
    </source>
</evidence>
<comment type="catalytic activity">
    <reaction evidence="1">
        <text>(2R)-2-phosphoglycerate = (2R)-3-phosphoglycerate</text>
        <dbReference type="Rhea" id="RHEA:15901"/>
        <dbReference type="ChEBI" id="CHEBI:58272"/>
        <dbReference type="ChEBI" id="CHEBI:58289"/>
        <dbReference type="EC" id="5.4.2.12"/>
    </reaction>
</comment>
<dbReference type="PIRSF" id="PIRSF006392">
    <property type="entry name" value="IPGAM_arch"/>
    <property type="match status" value="1"/>
</dbReference>
<dbReference type="RefSeq" id="WP_013010709.1">
    <property type="nucleotide sequence ID" value="NC_013943.1"/>
</dbReference>
<dbReference type="KEGG" id="dap:Dacet_1418"/>
<dbReference type="SUPFAM" id="SSF53649">
    <property type="entry name" value="Alkaline phosphatase-like"/>
    <property type="match status" value="1"/>
</dbReference>
<dbReference type="PANTHER" id="PTHR31209:SF4">
    <property type="entry name" value="2,3-BISPHOSPHOGLYCERATE-INDEPENDENT PHOSPHOGLYCERATE MUTASE"/>
    <property type="match status" value="1"/>
</dbReference>
<evidence type="ECO:0000256" key="4">
    <source>
        <dbReference type="ARBA" id="ARBA00005524"/>
    </source>
</evidence>
<dbReference type="InterPro" id="IPR006124">
    <property type="entry name" value="Metalloenzyme"/>
</dbReference>
<evidence type="ECO:0000313" key="9">
    <source>
        <dbReference type="Proteomes" id="UP000002012"/>
    </source>
</evidence>
<keyword evidence="6" id="KW-0413">Isomerase</keyword>
<comment type="pathway">
    <text evidence="3">Carbohydrate degradation.</text>
</comment>
<gene>
    <name evidence="8" type="ordered locus">Dacet_1418</name>
</gene>
<dbReference type="NCBIfam" id="NF003242">
    <property type="entry name" value="PRK04200.1"/>
    <property type="match status" value="1"/>
</dbReference>
<dbReference type="GO" id="GO:0016301">
    <property type="term" value="F:kinase activity"/>
    <property type="evidence" value="ECO:0007669"/>
    <property type="project" value="UniProtKB-KW"/>
</dbReference>
<keyword evidence="8" id="KW-0808">Transferase</keyword>
<dbReference type="CDD" id="cd16011">
    <property type="entry name" value="iPGM_like"/>
    <property type="match status" value="1"/>
</dbReference>
<evidence type="ECO:0000313" key="8">
    <source>
        <dbReference type="EMBL" id="ADD68188.1"/>
    </source>
</evidence>
<dbReference type="OrthoDB" id="9804453at2"/>
<sequence length="388" mass="42546">MKYLVLLTDGMSDHQLEELGGKTVMQYAKTPNLDYMAANGVGGFVKSTPDGYYPGSDICNLTMMGYDPTQFYSGRSPLEAGSAGIELGTKDMSFRCNLVTLDGEIMEDNSAHHIDNETAGKAIDELNAIFNTEGVEFYKGLGFRNLMVLRDVDFNLETTPPHDIMGQDASGYLPKGKGSEKLIDVMERAKAIFSDGKYGRANGIWFWGEGTRPAMPLFKDLYGMDGAVVAAVDLIRGIGRFGGMNVLTVPGATGFIDTNFEGKAEYAVNAFKDADYVFLHVEAADEAGHMGSIEEKVKAVENIDSRMCPIILEGMKQYGDFRILVSPDHPTPVKLRTHVAEPVPAIIFGTGVNPDENQTYDEFMKPTFFIEEGYKIADFFLKSTVING</sequence>
<dbReference type="GO" id="GO:0004619">
    <property type="term" value="F:phosphoglycerate mutase activity"/>
    <property type="evidence" value="ECO:0007669"/>
    <property type="project" value="UniProtKB-EC"/>
</dbReference>
<dbReference type="InParanoid" id="D4H839"/>
<evidence type="ECO:0000259" key="7">
    <source>
        <dbReference type="Pfam" id="PF01676"/>
    </source>
</evidence>
<evidence type="ECO:0000256" key="1">
    <source>
        <dbReference type="ARBA" id="ARBA00000370"/>
    </source>
</evidence>
<evidence type="ECO:0000256" key="2">
    <source>
        <dbReference type="ARBA" id="ARBA00002315"/>
    </source>
</evidence>
<dbReference type="STRING" id="522772.Dacet_1418"/>
<dbReference type="NCBIfam" id="TIGR00306">
    <property type="entry name" value="apgM"/>
    <property type="match status" value="1"/>
</dbReference>
<keyword evidence="5" id="KW-0324">Glycolysis</keyword>
<dbReference type="Pfam" id="PF10143">
    <property type="entry name" value="PhosphMutase"/>
    <property type="match status" value="1"/>
</dbReference>
<reference evidence="8 9" key="1">
    <citation type="journal article" date="2010" name="Stand. Genomic Sci.">
        <title>Complete genome sequence of Denitrovibrio acetiphilus type strain (N2460).</title>
        <authorList>
            <person name="Kiss H."/>
            <person name="Lang E."/>
            <person name="Lapidus A."/>
            <person name="Copeland A."/>
            <person name="Nolan M."/>
            <person name="Glavina Del Rio T."/>
            <person name="Chen F."/>
            <person name="Lucas S."/>
            <person name="Tice H."/>
            <person name="Cheng J.F."/>
            <person name="Han C."/>
            <person name="Goodwin L."/>
            <person name="Pitluck S."/>
            <person name="Liolios K."/>
            <person name="Pati A."/>
            <person name="Ivanova N."/>
            <person name="Mavromatis K."/>
            <person name="Chen A."/>
            <person name="Palaniappan K."/>
            <person name="Land M."/>
            <person name="Hauser L."/>
            <person name="Chang Y.J."/>
            <person name="Jeffries C.D."/>
            <person name="Detter J.C."/>
            <person name="Brettin T."/>
            <person name="Spring S."/>
            <person name="Rohde M."/>
            <person name="Goker M."/>
            <person name="Woyke T."/>
            <person name="Bristow J."/>
            <person name="Eisen J.A."/>
            <person name="Markowitz V."/>
            <person name="Hugenholtz P."/>
            <person name="Kyrpides N.C."/>
            <person name="Klenk H.P."/>
        </authorList>
    </citation>
    <scope>NUCLEOTIDE SEQUENCE [LARGE SCALE GENOMIC DNA]</scope>
    <source>
        <strain evidence="9">DSM 12809 / NBRC 114555 / N2460</strain>
    </source>
</reference>
<evidence type="ECO:0000256" key="3">
    <source>
        <dbReference type="ARBA" id="ARBA00004921"/>
    </source>
</evidence>
<dbReference type="PaxDb" id="522772-Dacet_1418"/>
<dbReference type="EMBL" id="CP001968">
    <property type="protein sequence ID" value="ADD68188.1"/>
    <property type="molecule type" value="Genomic_DNA"/>
</dbReference>
<feature type="domain" description="Metalloenzyme" evidence="7">
    <location>
        <begin position="1"/>
        <end position="358"/>
    </location>
</feature>
<dbReference type="Proteomes" id="UP000002012">
    <property type="component" value="Chromosome"/>
</dbReference>
<dbReference type="GO" id="GO:0006096">
    <property type="term" value="P:glycolytic process"/>
    <property type="evidence" value="ECO:0007669"/>
    <property type="project" value="UniProtKB-KW"/>
</dbReference>
<comment type="function">
    <text evidence="2">Catalyzes the interconversion of 2-phosphoglycerate and 3-phosphoglycerate.</text>
</comment>
<proteinExistence type="inferred from homology"/>
<dbReference type="eggNOG" id="COG3635">
    <property type="taxonomic scope" value="Bacteria"/>
</dbReference>
<dbReference type="InterPro" id="IPR023665">
    <property type="entry name" value="ApgAM_prokaryotes"/>
</dbReference>
<name>D4H839_DENA2</name>
<dbReference type="InterPro" id="IPR017850">
    <property type="entry name" value="Alkaline_phosphatase_core_sf"/>
</dbReference>